<dbReference type="SUPFAM" id="SSF52096">
    <property type="entry name" value="ClpP/crotonase"/>
    <property type="match status" value="1"/>
</dbReference>
<dbReference type="NCBIfam" id="NF045542">
    <property type="entry name" value="Clp_rel_HeadMat"/>
    <property type="match status" value="1"/>
</dbReference>
<sequence>MSLNRTPVAAVARPKSYQWDVPLSALERWESTPQAAEADDPNTISIFDVIGEDYWSGGGFTAKRAAAALRSIGKNPVTVNVNSPGGDMFEGLAIYNLLASHPGEVTVNVMGYAASAASIIAMAGDRVIMSTGSMMMIHRAWGLAVGNTHDFTDAATLFQSFDSSMADIYAARTGLAQDEVLSLLDGPSKASDGTWLSADEAIEKGFADEKGTGTAKPDANAELPAHIAAMRRIDRALAAAGETRRSRTQLLHEIRGERDAAENATRDAGKTKAKDMTGIKAALVSTTNILSKG</sequence>
<dbReference type="GO" id="GO:0051117">
    <property type="term" value="F:ATPase binding"/>
    <property type="evidence" value="ECO:0007669"/>
    <property type="project" value="TreeGrafter"/>
</dbReference>
<dbReference type="AlphaFoldDB" id="A0A1J6HG87"/>
<keyword evidence="3" id="KW-0645">Protease</keyword>
<dbReference type="GO" id="GO:0004252">
    <property type="term" value="F:serine-type endopeptidase activity"/>
    <property type="evidence" value="ECO:0007669"/>
    <property type="project" value="InterPro"/>
</dbReference>
<keyword evidence="2" id="KW-0963">Cytoplasm</keyword>
<dbReference type="InterPro" id="IPR001907">
    <property type="entry name" value="ClpP"/>
</dbReference>
<protein>
    <recommendedName>
        <fullName evidence="6">ATP-dependent Clp protease proteolytic subunit</fullName>
    </recommendedName>
</protein>
<organism evidence="7 8">
    <name type="scientific">Brucella cytisi</name>
    <dbReference type="NCBI Taxonomy" id="407152"/>
    <lineage>
        <taxon>Bacteria</taxon>
        <taxon>Pseudomonadati</taxon>
        <taxon>Pseudomonadota</taxon>
        <taxon>Alphaproteobacteria</taxon>
        <taxon>Hyphomicrobiales</taxon>
        <taxon>Brucellaceae</taxon>
        <taxon>Brucella/Ochrobactrum group</taxon>
        <taxon>Brucella</taxon>
    </lineage>
</organism>
<evidence type="ECO:0000313" key="8">
    <source>
        <dbReference type="Proteomes" id="UP000182985"/>
    </source>
</evidence>
<dbReference type="EMBL" id="MOEC01000021">
    <property type="protein sequence ID" value="OIS91940.1"/>
    <property type="molecule type" value="Genomic_DNA"/>
</dbReference>
<evidence type="ECO:0000256" key="2">
    <source>
        <dbReference type="ARBA" id="ARBA00022490"/>
    </source>
</evidence>
<accession>A0A1J6HG87</accession>
<dbReference type="PANTHER" id="PTHR10381:SF70">
    <property type="entry name" value="ATP-DEPENDENT CLP PROTEASE PROTEOLYTIC SUBUNIT"/>
    <property type="match status" value="1"/>
</dbReference>
<evidence type="ECO:0000256" key="6">
    <source>
        <dbReference type="RuleBase" id="RU003567"/>
    </source>
</evidence>
<dbReference type="CDD" id="cd07016">
    <property type="entry name" value="S14_ClpP_1"/>
    <property type="match status" value="1"/>
</dbReference>
<keyword evidence="8" id="KW-1185">Reference proteome</keyword>
<dbReference type="InterPro" id="IPR023562">
    <property type="entry name" value="ClpP/TepA"/>
</dbReference>
<evidence type="ECO:0000256" key="4">
    <source>
        <dbReference type="ARBA" id="ARBA00022801"/>
    </source>
</evidence>
<dbReference type="RefSeq" id="WP_071633037.1">
    <property type="nucleotide sequence ID" value="NZ_MOEC01000021.1"/>
</dbReference>
<reference evidence="7 8" key="1">
    <citation type="submission" date="2016-10" db="EMBL/GenBank/DDBJ databases">
        <title>The Draft Genome Sequence of the Potato Rhizosphere Bacteria Ochrobactrum sp. IPA7.2.</title>
        <authorList>
            <person name="Gogoleva N.E."/>
            <person name="Khlopko Y.A."/>
            <person name="Burygin G.L."/>
            <person name="Plotnikov A.O."/>
        </authorList>
    </citation>
    <scope>NUCLEOTIDE SEQUENCE [LARGE SCALE GENOMIC DNA]</scope>
    <source>
        <strain evidence="7 8">IPA7.2</strain>
    </source>
</reference>
<dbReference type="Proteomes" id="UP000182985">
    <property type="component" value="Unassembled WGS sequence"/>
</dbReference>
<name>A0A1J6HG87_9HYPH</name>
<dbReference type="Gene3D" id="3.90.226.10">
    <property type="entry name" value="2-enoyl-CoA Hydratase, Chain A, domain 1"/>
    <property type="match status" value="1"/>
</dbReference>
<evidence type="ECO:0000256" key="1">
    <source>
        <dbReference type="ARBA" id="ARBA00007039"/>
    </source>
</evidence>
<dbReference type="OrthoDB" id="9806592at2"/>
<dbReference type="PANTHER" id="PTHR10381">
    <property type="entry name" value="ATP-DEPENDENT CLP PROTEASE PROTEOLYTIC SUBUNIT"/>
    <property type="match status" value="1"/>
</dbReference>
<dbReference type="GO" id="GO:0006515">
    <property type="term" value="P:protein quality control for misfolded or incompletely synthesized proteins"/>
    <property type="evidence" value="ECO:0007669"/>
    <property type="project" value="TreeGrafter"/>
</dbReference>
<dbReference type="PRINTS" id="PR00127">
    <property type="entry name" value="CLPPROTEASEP"/>
</dbReference>
<comment type="similarity">
    <text evidence="1 6">Belongs to the peptidase S14 family.</text>
</comment>
<comment type="caution">
    <text evidence="7">The sequence shown here is derived from an EMBL/GenBank/DDBJ whole genome shotgun (WGS) entry which is preliminary data.</text>
</comment>
<dbReference type="GO" id="GO:0004176">
    <property type="term" value="F:ATP-dependent peptidase activity"/>
    <property type="evidence" value="ECO:0007669"/>
    <property type="project" value="InterPro"/>
</dbReference>
<gene>
    <name evidence="7" type="ORF">BLA27_18665</name>
</gene>
<dbReference type="GO" id="GO:0009368">
    <property type="term" value="C:endopeptidase Clp complex"/>
    <property type="evidence" value="ECO:0007669"/>
    <property type="project" value="TreeGrafter"/>
</dbReference>
<dbReference type="Pfam" id="PF00574">
    <property type="entry name" value="CLP_protease"/>
    <property type="match status" value="1"/>
</dbReference>
<dbReference type="InterPro" id="IPR029045">
    <property type="entry name" value="ClpP/crotonase-like_dom_sf"/>
</dbReference>
<evidence type="ECO:0000256" key="5">
    <source>
        <dbReference type="ARBA" id="ARBA00022825"/>
    </source>
</evidence>
<evidence type="ECO:0000256" key="3">
    <source>
        <dbReference type="ARBA" id="ARBA00022670"/>
    </source>
</evidence>
<evidence type="ECO:0000313" key="7">
    <source>
        <dbReference type="EMBL" id="OIS91940.1"/>
    </source>
</evidence>
<keyword evidence="4" id="KW-0378">Hydrolase</keyword>
<keyword evidence="5" id="KW-0720">Serine protease</keyword>
<proteinExistence type="inferred from homology"/>